<keyword evidence="1" id="KW-0472">Membrane</keyword>
<feature type="transmembrane region" description="Helical" evidence="1">
    <location>
        <begin position="12"/>
        <end position="32"/>
    </location>
</feature>
<sequence length="79" mass="9042">MNLYFKCIKSGIWKASLLFLVFLLLAVFVALIDDRNDTSFLLDFDFYINMIKSPLIVGIYIILAIVFSVLSIMKLSKSN</sequence>
<dbReference type="AlphaFoldDB" id="A0A432XJL8"/>
<evidence type="ECO:0000313" key="2">
    <source>
        <dbReference type="EMBL" id="RUO48900.1"/>
    </source>
</evidence>
<keyword evidence="1" id="KW-1133">Transmembrane helix</keyword>
<keyword evidence="1" id="KW-0812">Transmembrane</keyword>
<comment type="caution">
    <text evidence="2">The sequence shown here is derived from an EMBL/GenBank/DDBJ whole genome shotgun (WGS) entry which is preliminary data.</text>
</comment>
<dbReference type="EMBL" id="PIPV01000021">
    <property type="protein sequence ID" value="RUO48900.1"/>
    <property type="molecule type" value="Genomic_DNA"/>
</dbReference>
<gene>
    <name evidence="2" type="ORF">CWE25_13130</name>
</gene>
<organism evidence="2 3">
    <name type="scientific">Idiomarina fontislapidosi</name>
    <dbReference type="NCBI Taxonomy" id="263723"/>
    <lineage>
        <taxon>Bacteria</taxon>
        <taxon>Pseudomonadati</taxon>
        <taxon>Pseudomonadota</taxon>
        <taxon>Gammaproteobacteria</taxon>
        <taxon>Alteromonadales</taxon>
        <taxon>Idiomarinaceae</taxon>
        <taxon>Idiomarina</taxon>
    </lineage>
</organism>
<proteinExistence type="predicted"/>
<reference evidence="3" key="1">
    <citation type="journal article" date="2018" name="Front. Microbiol.">
        <title>Genome-Based Analysis Reveals the Taxonomy and Diversity of the Family Idiomarinaceae.</title>
        <authorList>
            <person name="Liu Y."/>
            <person name="Lai Q."/>
            <person name="Shao Z."/>
        </authorList>
    </citation>
    <scope>NUCLEOTIDE SEQUENCE [LARGE SCALE GENOMIC DNA]</scope>
    <source>
        <strain evidence="3">F23</strain>
    </source>
</reference>
<keyword evidence="3" id="KW-1185">Reference proteome</keyword>
<dbReference type="Proteomes" id="UP000287330">
    <property type="component" value="Unassembled WGS sequence"/>
</dbReference>
<evidence type="ECO:0000313" key="3">
    <source>
        <dbReference type="Proteomes" id="UP000287330"/>
    </source>
</evidence>
<protein>
    <submittedName>
        <fullName evidence="2">Uncharacterized protein</fullName>
    </submittedName>
</protein>
<feature type="transmembrane region" description="Helical" evidence="1">
    <location>
        <begin position="52"/>
        <end position="73"/>
    </location>
</feature>
<accession>A0A432XJL8</accession>
<name>A0A432XJL8_9GAMM</name>
<evidence type="ECO:0000256" key="1">
    <source>
        <dbReference type="SAM" id="Phobius"/>
    </source>
</evidence>